<keyword evidence="2" id="KW-1185">Reference proteome</keyword>
<protein>
    <submittedName>
        <fullName evidence="1">Uncharacterized protein</fullName>
    </submittedName>
</protein>
<evidence type="ECO:0000313" key="1">
    <source>
        <dbReference type="EMBL" id="KAJ7534659.1"/>
    </source>
</evidence>
<proteinExistence type="predicted"/>
<evidence type="ECO:0000313" key="2">
    <source>
        <dbReference type="Proteomes" id="UP001162992"/>
    </source>
</evidence>
<reference evidence="2" key="1">
    <citation type="journal article" date="2024" name="Proc. Natl. Acad. Sci. U.S.A.">
        <title>Extraordinary preservation of gene collinearity over three hundred million years revealed in homosporous lycophytes.</title>
        <authorList>
            <person name="Li C."/>
            <person name="Wickell D."/>
            <person name="Kuo L.Y."/>
            <person name="Chen X."/>
            <person name="Nie B."/>
            <person name="Liao X."/>
            <person name="Peng D."/>
            <person name="Ji J."/>
            <person name="Jenkins J."/>
            <person name="Williams M."/>
            <person name="Shu S."/>
            <person name="Plott C."/>
            <person name="Barry K."/>
            <person name="Rajasekar S."/>
            <person name="Grimwood J."/>
            <person name="Han X."/>
            <person name="Sun S."/>
            <person name="Hou Z."/>
            <person name="He W."/>
            <person name="Dai G."/>
            <person name="Sun C."/>
            <person name="Schmutz J."/>
            <person name="Leebens-Mack J.H."/>
            <person name="Li F.W."/>
            <person name="Wang L."/>
        </authorList>
    </citation>
    <scope>NUCLEOTIDE SEQUENCE [LARGE SCALE GENOMIC DNA]</scope>
    <source>
        <strain evidence="2">cv. PW_Plant_1</strain>
    </source>
</reference>
<accession>A0ACC2BY11</accession>
<name>A0ACC2BY11_DIPCM</name>
<comment type="caution">
    <text evidence="1">The sequence shown here is derived from an EMBL/GenBank/DDBJ whole genome shotgun (WGS) entry which is preliminary data.</text>
</comment>
<dbReference type="Proteomes" id="UP001162992">
    <property type="component" value="Chromosome 13"/>
</dbReference>
<gene>
    <name evidence="1" type="ORF">O6H91_13G104400</name>
</gene>
<sequence length="757" mass="85628">MWKLKIAEGGGPWMSSLNEHLGRHEWQYQENGGTPEEQLAVEALRAKFTKNRHDARHSSDEIMRLQFSKENALPPLPSKVKVDGYKQLTHDNIETTLRRAVRFYSTIQANDGHWPGDYGGPMFLMPGLVISLYITGALKAVLSEQHQLEMCRYLYNHQNLDGGWGLHIEGHSTMFGTVLTYVTLRLLGQGPDGGAHGAMEKAHIWILDHGGATAVPSWGKFWLAALGVFDWSGVNPLPPEMWLLPYFIPVHPGRMWCHCRMVYLPMSYIYGRRFSSQLTKLTAALRQELYLVPYEKVDWDLARNDCAKEDLYYPHPLLQDVLWATLHKVVEPILMHWPGSLLRQRALAKAIEHIHYEDENTRYICIGPVNKAINMLCCWIEDPSSDAFKKHLPRVLDYLWLAEDGMKMQGYNGSQLWDTAFAVQALVSTQLFDECGPMLKKAHHYIEKTQVQEDCPGDLQRWYKHISKGAWPFSTRDHGWPISDCSSEGLKASLELSDLPSNLVGDPIPEQRLYDCVNVILSYQNPNGGVATYELARSYSWLELLNPAETFGDIVIDYTCVECTSACVQALAAFKTRYPKHRSKEIETAINKGCMYIKNVQSPDGSWYGSWGVCFTYGTWFGIMGLVASGETYSSSASLQKACSFLLSKQLPCGGWGESYLSSQDKTYIHLDDGESHLVNTSWAMLALIASGQVERDPTPLHKAAALLINSQLENGDYPQQAIVGVFNRNCMISYSAYRNIFPIWALGAYQHKVLRH</sequence>
<dbReference type="EMBL" id="CM055104">
    <property type="protein sequence ID" value="KAJ7534659.1"/>
    <property type="molecule type" value="Genomic_DNA"/>
</dbReference>
<organism evidence="1 2">
    <name type="scientific">Diphasiastrum complanatum</name>
    <name type="common">Issler's clubmoss</name>
    <name type="synonym">Lycopodium complanatum</name>
    <dbReference type="NCBI Taxonomy" id="34168"/>
    <lineage>
        <taxon>Eukaryota</taxon>
        <taxon>Viridiplantae</taxon>
        <taxon>Streptophyta</taxon>
        <taxon>Embryophyta</taxon>
        <taxon>Tracheophyta</taxon>
        <taxon>Lycopodiopsida</taxon>
        <taxon>Lycopodiales</taxon>
        <taxon>Lycopodiaceae</taxon>
        <taxon>Lycopodioideae</taxon>
        <taxon>Diphasiastrum</taxon>
    </lineage>
</organism>